<keyword evidence="2" id="KW-0808">Transferase</keyword>
<dbReference type="Gene3D" id="3.90.550.10">
    <property type="entry name" value="Spore Coat Polysaccharide Biosynthesis Protein SpsA, Chain A"/>
    <property type="match status" value="1"/>
</dbReference>
<evidence type="ECO:0000259" key="1">
    <source>
        <dbReference type="Pfam" id="PF00535"/>
    </source>
</evidence>
<dbReference type="AlphaFoldDB" id="A0A4V6PTS0"/>
<gene>
    <name evidence="2" type="ORF">DFR79_101233</name>
</gene>
<dbReference type="InterPro" id="IPR001173">
    <property type="entry name" value="Glyco_trans_2-like"/>
</dbReference>
<protein>
    <submittedName>
        <fullName evidence="2">Glycosyl transferase family 2</fullName>
    </submittedName>
</protein>
<sequence>MLTIGIPTYNRAQIVEEHLRYYIKNDLPDWVKILIIDNNSSDETYKNLLEISKIFKNIEVYKNKSNLGFQGNYLELFKKCDTDYLLLTSDEDPVIIRKLSKLKNFLDKNQPTLISSQFYLKGEAENENLYRGSIETREIRPNEFHNSSFYISGLVYNINNSLKIIKKIENYLKNPNQIYPQILLASQLIAKYKCFWWSETLVEKAYQLDSEIKGETGEMYYHISERWKQHKLFVDFLKDMIALAKDKNQKKRIEMMLKIQEEMFIYRLRHAINQERPDLLSGFDRGAVKLYSKHLK</sequence>
<dbReference type="CDD" id="cd00761">
    <property type="entry name" value="Glyco_tranf_GTA_type"/>
    <property type="match status" value="1"/>
</dbReference>
<organism evidence="2 3">
    <name type="scientific">Halanaerobium saccharolyticum</name>
    <dbReference type="NCBI Taxonomy" id="43595"/>
    <lineage>
        <taxon>Bacteria</taxon>
        <taxon>Bacillati</taxon>
        <taxon>Bacillota</taxon>
        <taxon>Clostridia</taxon>
        <taxon>Halanaerobiales</taxon>
        <taxon>Halanaerobiaceae</taxon>
        <taxon>Halanaerobium</taxon>
    </lineage>
</organism>
<name>A0A4V6PTS0_9FIRM</name>
<proteinExistence type="predicted"/>
<comment type="caution">
    <text evidence="2">The sequence shown here is derived from an EMBL/GenBank/DDBJ whole genome shotgun (WGS) entry which is preliminary data.</text>
</comment>
<dbReference type="InterPro" id="IPR029044">
    <property type="entry name" value="Nucleotide-diphossugar_trans"/>
</dbReference>
<dbReference type="Pfam" id="PF00535">
    <property type="entry name" value="Glycos_transf_2"/>
    <property type="match status" value="1"/>
</dbReference>
<dbReference type="GO" id="GO:0016740">
    <property type="term" value="F:transferase activity"/>
    <property type="evidence" value="ECO:0007669"/>
    <property type="project" value="UniProtKB-KW"/>
</dbReference>
<dbReference type="RefSeq" id="WP_133513662.1">
    <property type="nucleotide sequence ID" value="NZ_SNWX01000001.1"/>
</dbReference>
<dbReference type="OrthoDB" id="9785185at2"/>
<reference evidence="2 3" key="1">
    <citation type="submission" date="2019-03" db="EMBL/GenBank/DDBJ databases">
        <title>Subsurface microbial communities from deep shales in Ohio and West Virginia, USA.</title>
        <authorList>
            <person name="Wrighton K."/>
        </authorList>
    </citation>
    <scope>NUCLEOTIDE SEQUENCE [LARGE SCALE GENOMIC DNA]</scope>
    <source>
        <strain evidence="2 3">MA284_T2</strain>
    </source>
</reference>
<dbReference type="Proteomes" id="UP000295064">
    <property type="component" value="Unassembled WGS sequence"/>
</dbReference>
<accession>A0A4V6PTS0</accession>
<feature type="domain" description="Glycosyltransferase 2-like" evidence="1">
    <location>
        <begin position="3"/>
        <end position="150"/>
    </location>
</feature>
<dbReference type="EMBL" id="SNWX01000001">
    <property type="protein sequence ID" value="TDO95232.1"/>
    <property type="molecule type" value="Genomic_DNA"/>
</dbReference>
<dbReference type="SUPFAM" id="SSF53448">
    <property type="entry name" value="Nucleotide-diphospho-sugar transferases"/>
    <property type="match status" value="1"/>
</dbReference>
<evidence type="ECO:0000313" key="2">
    <source>
        <dbReference type="EMBL" id="TDO95232.1"/>
    </source>
</evidence>
<evidence type="ECO:0000313" key="3">
    <source>
        <dbReference type="Proteomes" id="UP000295064"/>
    </source>
</evidence>